<feature type="non-terminal residue" evidence="1">
    <location>
        <position position="585"/>
    </location>
</feature>
<accession>A0A067M3J4</accession>
<gene>
    <name evidence="1" type="ORF">BOTBODRAFT_121839</name>
</gene>
<dbReference type="Pfam" id="PF02992">
    <property type="entry name" value="Transposase_21"/>
    <property type="match status" value="1"/>
</dbReference>
<dbReference type="PANTHER" id="PTHR46579:SF1">
    <property type="entry name" value="F5_8 TYPE C DOMAIN-CONTAINING PROTEIN"/>
    <property type="match status" value="1"/>
</dbReference>
<evidence type="ECO:0000313" key="2">
    <source>
        <dbReference type="Proteomes" id="UP000027195"/>
    </source>
</evidence>
<dbReference type="PANTHER" id="PTHR46579">
    <property type="entry name" value="F5/8 TYPE C DOMAIN-CONTAINING PROTEIN-RELATED"/>
    <property type="match status" value="1"/>
</dbReference>
<reference evidence="2" key="1">
    <citation type="journal article" date="2014" name="Proc. Natl. Acad. Sci. U.S.A.">
        <title>Extensive sampling of basidiomycete genomes demonstrates inadequacy of the white-rot/brown-rot paradigm for wood decay fungi.</title>
        <authorList>
            <person name="Riley R."/>
            <person name="Salamov A.A."/>
            <person name="Brown D.W."/>
            <person name="Nagy L.G."/>
            <person name="Floudas D."/>
            <person name="Held B.W."/>
            <person name="Levasseur A."/>
            <person name="Lombard V."/>
            <person name="Morin E."/>
            <person name="Otillar R."/>
            <person name="Lindquist E.A."/>
            <person name="Sun H."/>
            <person name="LaButti K.M."/>
            <person name="Schmutz J."/>
            <person name="Jabbour D."/>
            <person name="Luo H."/>
            <person name="Baker S.E."/>
            <person name="Pisabarro A.G."/>
            <person name="Walton J.D."/>
            <person name="Blanchette R.A."/>
            <person name="Henrissat B."/>
            <person name="Martin F."/>
            <person name="Cullen D."/>
            <person name="Hibbett D.S."/>
            <person name="Grigoriev I.V."/>
        </authorList>
    </citation>
    <scope>NUCLEOTIDE SEQUENCE [LARGE SCALE GENOMIC DNA]</scope>
    <source>
        <strain evidence="2">FD-172 SS1</strain>
    </source>
</reference>
<dbReference type="InterPro" id="IPR004242">
    <property type="entry name" value="Transposase_21"/>
</dbReference>
<dbReference type="AlphaFoldDB" id="A0A067M3J4"/>
<protein>
    <recommendedName>
        <fullName evidence="3">DUF4218 domain-containing protein</fullName>
    </recommendedName>
</protein>
<proteinExistence type="predicted"/>
<dbReference type="HOGENOM" id="CLU_002101_4_1_1"/>
<dbReference type="STRING" id="930990.A0A067M3J4"/>
<dbReference type="InParanoid" id="A0A067M3J4"/>
<sequence>MTFASGIDGDLTQKFFRDFPTDPRTVLRFFDFEPVTISLVCCPSCFCLYPLSEDTAEKCTNENVPGKVCGAGLFKRKKTLRGRLIRKPIRCFVYQPFPEWLGRFLSRPGIEDLVDRPLSIEDPQEWQDIGDARALRELLWSDGLPFLPREGETFDGEGRYVFAFNIDWLNPRGNKQSGKQESLGAMYMVCLNLPVRCRYKFENVYLVGIIPTPSEPSTHQTNHVTRPLIDHLVPAWEHGIRLTRTHNYPNGRSTKSALVPLVADLPAARKTSGHLSASSANFCSFCSLQACDSQNLDYKSWKRRSPEKHRELADEWLRQTSGAARTRLQTATGVRWSEFLRLIYWDPTRYTLVEPMHALLLRDIMHHGRTLFGMGKECPEGDGEFWLYCDAKKAAKGRPRPAGGDAPKPQKGTVEWAQHVLHHGTDKGLARLTNPLLDALYRSTLPSWIGRIQRRIGVANQGKLKADEWQGAGTIHFPITLIRLWARKKGRYREMLENFIHLAAAVMIATMRTQNQARADQYTTHFLSYLKGLKTLYPRYKWPPTLHLSLHIPEFISLFGPVYSWWAFPFERYNGAIQKIPTNFK</sequence>
<dbReference type="EMBL" id="KL198152">
    <property type="protein sequence ID" value="KDQ06156.1"/>
    <property type="molecule type" value="Genomic_DNA"/>
</dbReference>
<evidence type="ECO:0008006" key="3">
    <source>
        <dbReference type="Google" id="ProtNLM"/>
    </source>
</evidence>
<keyword evidence="2" id="KW-1185">Reference proteome</keyword>
<dbReference type="OrthoDB" id="3269001at2759"/>
<name>A0A067M3J4_BOTB1</name>
<organism evidence="1 2">
    <name type="scientific">Botryobasidium botryosum (strain FD-172 SS1)</name>
    <dbReference type="NCBI Taxonomy" id="930990"/>
    <lineage>
        <taxon>Eukaryota</taxon>
        <taxon>Fungi</taxon>
        <taxon>Dikarya</taxon>
        <taxon>Basidiomycota</taxon>
        <taxon>Agaricomycotina</taxon>
        <taxon>Agaricomycetes</taxon>
        <taxon>Cantharellales</taxon>
        <taxon>Botryobasidiaceae</taxon>
        <taxon>Botryobasidium</taxon>
    </lineage>
</organism>
<evidence type="ECO:0000313" key="1">
    <source>
        <dbReference type="EMBL" id="KDQ06156.1"/>
    </source>
</evidence>
<dbReference type="Proteomes" id="UP000027195">
    <property type="component" value="Unassembled WGS sequence"/>
</dbReference>